<evidence type="ECO:0000256" key="3">
    <source>
        <dbReference type="ARBA" id="ARBA00022771"/>
    </source>
</evidence>
<organism evidence="10 11">
    <name type="scientific">Coptis chinensis</name>
    <dbReference type="NCBI Taxonomy" id="261450"/>
    <lineage>
        <taxon>Eukaryota</taxon>
        <taxon>Viridiplantae</taxon>
        <taxon>Streptophyta</taxon>
        <taxon>Embryophyta</taxon>
        <taxon>Tracheophyta</taxon>
        <taxon>Spermatophyta</taxon>
        <taxon>Magnoliopsida</taxon>
        <taxon>Ranunculales</taxon>
        <taxon>Ranunculaceae</taxon>
        <taxon>Coptidoideae</taxon>
        <taxon>Coptis</taxon>
    </lineage>
</organism>
<keyword evidence="7" id="KW-0812">Transmembrane</keyword>
<keyword evidence="7" id="KW-1133">Transmembrane helix</keyword>
<evidence type="ECO:0000256" key="6">
    <source>
        <dbReference type="SAM" id="MobiDB-lite"/>
    </source>
</evidence>
<dbReference type="Gene3D" id="3.90.70.10">
    <property type="entry name" value="Cysteine proteinases"/>
    <property type="match status" value="1"/>
</dbReference>
<gene>
    <name evidence="10" type="ORF">IFM89_023547</name>
</gene>
<reference evidence="10 11" key="1">
    <citation type="submission" date="2020-10" db="EMBL/GenBank/DDBJ databases">
        <title>The Coptis chinensis genome and diversification of protoberbering-type alkaloids.</title>
        <authorList>
            <person name="Wang B."/>
            <person name="Shu S."/>
            <person name="Song C."/>
            <person name="Liu Y."/>
        </authorList>
    </citation>
    <scope>NUCLEOTIDE SEQUENCE [LARGE SCALE GENOMIC DNA]</scope>
    <source>
        <strain evidence="10">HL-2020</strain>
        <tissue evidence="10">Leaf</tissue>
    </source>
</reference>
<dbReference type="SUPFAM" id="SSF144232">
    <property type="entry name" value="HIT/MYND zinc finger-like"/>
    <property type="match status" value="1"/>
</dbReference>
<dbReference type="InterPro" id="IPR018200">
    <property type="entry name" value="USP_CS"/>
</dbReference>
<dbReference type="PANTHER" id="PTHR24006">
    <property type="entry name" value="UBIQUITIN CARBOXYL-TERMINAL HYDROLASE"/>
    <property type="match status" value="1"/>
</dbReference>
<evidence type="ECO:0000313" key="10">
    <source>
        <dbReference type="EMBL" id="KAF9615441.1"/>
    </source>
</evidence>
<dbReference type="PANTHER" id="PTHR24006:SF677">
    <property type="entry name" value="UBIQUITIN CARBOXYL-TERMINAL HYDROLASE 19"/>
    <property type="match status" value="1"/>
</dbReference>
<dbReference type="InterPro" id="IPR002893">
    <property type="entry name" value="Znf_MYND"/>
</dbReference>
<comment type="similarity">
    <text evidence="1">Belongs to the peptidase C19 family.</text>
</comment>
<dbReference type="InterPro" id="IPR001394">
    <property type="entry name" value="Peptidase_C19_UCH"/>
</dbReference>
<dbReference type="GO" id="GO:0008270">
    <property type="term" value="F:zinc ion binding"/>
    <property type="evidence" value="ECO:0007669"/>
    <property type="project" value="UniProtKB-KW"/>
</dbReference>
<proteinExistence type="inferred from homology"/>
<dbReference type="OrthoDB" id="420187at2759"/>
<dbReference type="Pfam" id="PF01753">
    <property type="entry name" value="zf-MYND"/>
    <property type="match status" value="1"/>
</dbReference>
<dbReference type="GO" id="GO:0005829">
    <property type="term" value="C:cytosol"/>
    <property type="evidence" value="ECO:0007669"/>
    <property type="project" value="TreeGrafter"/>
</dbReference>
<dbReference type="InterPro" id="IPR050164">
    <property type="entry name" value="Peptidase_C19"/>
</dbReference>
<dbReference type="PROSITE" id="PS01360">
    <property type="entry name" value="ZF_MYND_1"/>
    <property type="match status" value="1"/>
</dbReference>
<dbReference type="AlphaFoldDB" id="A0A835IDA0"/>
<dbReference type="GO" id="GO:0004843">
    <property type="term" value="F:cysteine-type deubiquitinase activity"/>
    <property type="evidence" value="ECO:0007669"/>
    <property type="project" value="InterPro"/>
</dbReference>
<evidence type="ECO:0000256" key="2">
    <source>
        <dbReference type="ARBA" id="ARBA00022723"/>
    </source>
</evidence>
<evidence type="ECO:0000256" key="7">
    <source>
        <dbReference type="SAM" id="Phobius"/>
    </source>
</evidence>
<dbReference type="Pfam" id="PF00443">
    <property type="entry name" value="UCH"/>
    <property type="match status" value="1"/>
</dbReference>
<name>A0A835IDA0_9MAGN</name>
<feature type="transmembrane region" description="Helical" evidence="7">
    <location>
        <begin position="12"/>
        <end position="32"/>
    </location>
</feature>
<dbReference type="InterPro" id="IPR028889">
    <property type="entry name" value="USP"/>
</dbReference>
<protein>
    <submittedName>
        <fullName evidence="10">Uncharacterized protein</fullName>
    </submittedName>
</protein>
<accession>A0A835IDA0</accession>
<dbReference type="GO" id="GO:0016579">
    <property type="term" value="P:protein deubiquitination"/>
    <property type="evidence" value="ECO:0007669"/>
    <property type="project" value="InterPro"/>
</dbReference>
<keyword evidence="4" id="KW-0862">Zinc</keyword>
<dbReference type="Gene3D" id="6.10.140.2220">
    <property type="match status" value="1"/>
</dbReference>
<dbReference type="GO" id="GO:0005634">
    <property type="term" value="C:nucleus"/>
    <property type="evidence" value="ECO:0007669"/>
    <property type="project" value="TreeGrafter"/>
</dbReference>
<dbReference type="FunFam" id="3.90.70.10:FF:000026">
    <property type="entry name" value="Ubiquitin carboxyl-terminal hydrolase 15"/>
    <property type="match status" value="1"/>
</dbReference>
<evidence type="ECO:0000256" key="4">
    <source>
        <dbReference type="ARBA" id="ARBA00022833"/>
    </source>
</evidence>
<dbReference type="PROSITE" id="PS50865">
    <property type="entry name" value="ZF_MYND_2"/>
    <property type="match status" value="1"/>
</dbReference>
<dbReference type="InterPro" id="IPR038765">
    <property type="entry name" value="Papain-like_cys_pep_sf"/>
</dbReference>
<dbReference type="Proteomes" id="UP000631114">
    <property type="component" value="Unassembled WGS sequence"/>
</dbReference>
<dbReference type="PROSITE" id="PS00972">
    <property type="entry name" value="USP_1"/>
    <property type="match status" value="1"/>
</dbReference>
<dbReference type="EMBL" id="JADFTS010000003">
    <property type="protein sequence ID" value="KAF9615441.1"/>
    <property type="molecule type" value="Genomic_DNA"/>
</dbReference>
<evidence type="ECO:0000259" key="8">
    <source>
        <dbReference type="PROSITE" id="PS50235"/>
    </source>
</evidence>
<keyword evidence="2" id="KW-0479">Metal-binding</keyword>
<evidence type="ECO:0000259" key="9">
    <source>
        <dbReference type="PROSITE" id="PS50865"/>
    </source>
</evidence>
<dbReference type="PROSITE" id="PS50235">
    <property type="entry name" value="USP_3"/>
    <property type="match status" value="1"/>
</dbReference>
<keyword evidence="11" id="KW-1185">Reference proteome</keyword>
<comment type="caution">
    <text evidence="10">The sequence shown here is derived from an EMBL/GenBank/DDBJ whole genome shotgun (WGS) entry which is preliminary data.</text>
</comment>
<dbReference type="SUPFAM" id="SSF54001">
    <property type="entry name" value="Cysteine proteinases"/>
    <property type="match status" value="1"/>
</dbReference>
<feature type="domain" description="MYND-type" evidence="9">
    <location>
        <begin position="71"/>
        <end position="109"/>
    </location>
</feature>
<dbReference type="CDD" id="cd02661">
    <property type="entry name" value="Peptidase_C19E"/>
    <property type="match status" value="1"/>
</dbReference>
<evidence type="ECO:0000256" key="5">
    <source>
        <dbReference type="PROSITE-ProRule" id="PRU00134"/>
    </source>
</evidence>
<evidence type="ECO:0000313" key="11">
    <source>
        <dbReference type="Proteomes" id="UP000631114"/>
    </source>
</evidence>
<keyword evidence="7" id="KW-0472">Membrane</keyword>
<feature type="region of interest" description="Disordered" evidence="6">
    <location>
        <begin position="1014"/>
        <end position="1035"/>
    </location>
</feature>
<feature type="domain" description="USP" evidence="8">
    <location>
        <begin position="165"/>
        <end position="471"/>
    </location>
</feature>
<sequence>MHVFGIALDLYPLLFQFIFTAILIGIGLLHLLKTTASSYFLGDANFQEEENNNNNINMCAVAVESGDGGVCAACGKAGSSKRCSGCKAVMYCSHTCQLEHWRSSHRQKCQELRKFAKSDVSSIAGKASACDGKSTKEFPLIKKVLFPYEEFVKLFNWNDVRFPPCGLLNCGNSCYANVVLQCLSCTQPLVAYMLKIGHKRKCRRNDWCFLCELEIHVERVRCSWQPFSPTNILSRLPNIGGNLGYGKQEDAHEFMRFAIDTMQSVCLDEFGGERTLHPSSQETTLIQYIFGGHLQSQVKCLKCKEISYRHENMMDLTVEIQGDADSLEECLDQFTAEEWLDGDNMYKCDGCNDYVRACKRLAIHRAPNILTIALKRFQTGRFGKLNKRVTFPETLDLGPYMSEPGNSTDFYHLYAVVVHVDMLNASYFGHYICYVKGLCGNWFKVDDCKVATVDLEEVLAQGAYMLLYSRTHARPSCIKPLETCEDEKQQVVEEEQSCLKPVAESVTIEAFSSIIPSMRTAVRPPAEEEKQVVDVVEEEQSCSQTADESMTIERSIEPFSSIIASMHTDARPPPEEEKQRVVDVVEEEQSCLQPAVESMTIEGSIEPFRSIINNMHTDARPPPEDEKQQGGFLIEEAQPYSKSSGEYITLEGSTDSFSTMPTEVKSLSVESSSNEDEPVYMNLDDPIEANSRFTSEYPAATTVDAVSDVESSPLYRADGPVKVDVLVTGGDQQDLDLGNTESSSLSLKYLDATGLASSAEVLQGNTSIAKCSKESILKEFSVDECLSYEGEIHEMAETSCTVPSAGSNSVTKVVQEGKPFTHTLPNPTQEQVSRVNSLNTAPTALGAQGNASKLVGGKHLSNGKQKPLFSRGFIDKGSRCRSPNKNGTLVKSGEDGMSFRVSTDCNGFTKPAVSQNISVVHELDGNSGINFKPNSIIFMENQCEKNYMDVDEATGKPLSEPSDLRQYHFNGNGSSIKYEENTIHNRSEGQETLLHSGKYAFTPGFLNKPSRKKFLKKDEEGQRSNHDRHQFPRVN</sequence>
<keyword evidence="3 5" id="KW-0863">Zinc-finger</keyword>
<evidence type="ECO:0000256" key="1">
    <source>
        <dbReference type="ARBA" id="ARBA00009085"/>
    </source>
</evidence>
<feature type="compositionally biased region" description="Basic and acidic residues" evidence="6">
    <location>
        <begin position="1016"/>
        <end position="1035"/>
    </location>
</feature>